<sequence length="319" mass="37205">MTSIKDSNKQQEDVLSNTITSGFFNNADDKTHLDSRYELKIKSNSQSRNNKFKTGKFQQQTNNTLMSDHVLKLNIRERNKQIPLYSKFTPPNYNTTAQSTIRNYTQSRQNISEIRNIKTKKIFNQVKKLRQQTKDASNSIIKLAHLEEDSNISKSQIRIKSRESNKREVVLSQRFTGDFTKKDEFDESADEKINLTLDDYYQLKEINKSFFNFESKKEKEPPDMLRRPRTQNKTVKNAVQASDFQTVSNSQEQIPRTSSDTKIVASNGLNLNIDSKGFIDESSYIFESNHENIVRYENLMKRQNWFAKGYALATTEKLF</sequence>
<reference evidence="1 2" key="1">
    <citation type="submission" date="2014-06" db="EMBL/GenBank/DDBJ databases">
        <authorList>
            <person name="Swart Estienne"/>
        </authorList>
    </citation>
    <scope>NUCLEOTIDE SEQUENCE [LARGE SCALE GENOMIC DNA]</scope>
    <source>
        <strain evidence="1 2">130c</strain>
    </source>
</reference>
<accession>A0A078AQH3</accession>
<dbReference type="EMBL" id="CCKQ01011901">
    <property type="protein sequence ID" value="CDW83502.1"/>
    <property type="molecule type" value="Genomic_DNA"/>
</dbReference>
<keyword evidence="2" id="KW-1185">Reference proteome</keyword>
<dbReference type="Proteomes" id="UP000039865">
    <property type="component" value="Unassembled WGS sequence"/>
</dbReference>
<dbReference type="InParanoid" id="A0A078AQH3"/>
<gene>
    <name evidence="1" type="primary">Contig6347.g6801</name>
    <name evidence="1" type="ORF">STYLEM_12550</name>
</gene>
<organism evidence="1 2">
    <name type="scientific">Stylonychia lemnae</name>
    <name type="common">Ciliate</name>
    <dbReference type="NCBI Taxonomy" id="5949"/>
    <lineage>
        <taxon>Eukaryota</taxon>
        <taxon>Sar</taxon>
        <taxon>Alveolata</taxon>
        <taxon>Ciliophora</taxon>
        <taxon>Intramacronucleata</taxon>
        <taxon>Spirotrichea</taxon>
        <taxon>Stichotrichia</taxon>
        <taxon>Sporadotrichida</taxon>
        <taxon>Oxytrichidae</taxon>
        <taxon>Stylonychinae</taxon>
        <taxon>Stylonychia</taxon>
    </lineage>
</organism>
<evidence type="ECO:0000313" key="2">
    <source>
        <dbReference type="Proteomes" id="UP000039865"/>
    </source>
</evidence>
<evidence type="ECO:0000313" key="1">
    <source>
        <dbReference type="EMBL" id="CDW83502.1"/>
    </source>
</evidence>
<name>A0A078AQH3_STYLE</name>
<proteinExistence type="predicted"/>
<dbReference type="AlphaFoldDB" id="A0A078AQH3"/>
<protein>
    <submittedName>
        <fullName evidence="1">Uncharacterized protein</fullName>
    </submittedName>
</protein>